<dbReference type="PANTHER" id="PTHR38926">
    <property type="entry name" value="F-BOX DOMAIN CONTAINING PROTEIN, EXPRESSED"/>
    <property type="match status" value="1"/>
</dbReference>
<keyword evidence="2" id="KW-1185">Reference proteome</keyword>
<dbReference type="PANTHER" id="PTHR38926:SF71">
    <property type="entry name" value="OS08G0194350 PROTEIN"/>
    <property type="match status" value="1"/>
</dbReference>
<reference evidence="1 2" key="2">
    <citation type="submission" date="2024-10" db="EMBL/GenBank/DDBJ databases">
        <authorList>
            <person name="Ryan C."/>
        </authorList>
    </citation>
    <scope>NUCLEOTIDE SEQUENCE [LARGE SCALE GENOMIC DNA]</scope>
</reference>
<protein>
    <submittedName>
        <fullName evidence="1">Uncharacterized protein</fullName>
    </submittedName>
</protein>
<dbReference type="Gene3D" id="1.20.1280.50">
    <property type="match status" value="1"/>
</dbReference>
<dbReference type="EMBL" id="OZ075135">
    <property type="protein sequence ID" value="CAL4997225.1"/>
    <property type="molecule type" value="Genomic_DNA"/>
</dbReference>
<dbReference type="AlphaFoldDB" id="A0ABC9BBG4"/>
<accession>A0ABC9BBG4</accession>
<organism evidence="1 2">
    <name type="scientific">Urochloa decumbens</name>
    <dbReference type="NCBI Taxonomy" id="240449"/>
    <lineage>
        <taxon>Eukaryota</taxon>
        <taxon>Viridiplantae</taxon>
        <taxon>Streptophyta</taxon>
        <taxon>Embryophyta</taxon>
        <taxon>Tracheophyta</taxon>
        <taxon>Spermatophyta</taxon>
        <taxon>Magnoliopsida</taxon>
        <taxon>Liliopsida</taxon>
        <taxon>Poales</taxon>
        <taxon>Poaceae</taxon>
        <taxon>PACMAD clade</taxon>
        <taxon>Panicoideae</taxon>
        <taxon>Panicodae</taxon>
        <taxon>Paniceae</taxon>
        <taxon>Melinidinae</taxon>
        <taxon>Urochloa</taxon>
    </lineage>
</organism>
<dbReference type="Gene3D" id="3.80.10.10">
    <property type="entry name" value="Ribonuclease Inhibitor"/>
    <property type="match status" value="1"/>
</dbReference>
<gene>
    <name evidence="1" type="ORF">URODEC1_LOCUS63293</name>
</gene>
<dbReference type="InterPro" id="IPR032675">
    <property type="entry name" value="LRR_dom_sf"/>
</dbReference>
<proteinExistence type="predicted"/>
<dbReference type="FunFam" id="1.20.1280.50:FF:000037">
    <property type="entry name" value="F-box protein SKIP19"/>
    <property type="match status" value="1"/>
</dbReference>
<dbReference type="InterPro" id="IPR036047">
    <property type="entry name" value="F-box-like_dom_sf"/>
</dbReference>
<dbReference type="SUPFAM" id="SSF81383">
    <property type="entry name" value="F-box domain"/>
    <property type="match status" value="1"/>
</dbReference>
<dbReference type="Proteomes" id="UP001497457">
    <property type="component" value="Chromosome 25rd"/>
</dbReference>
<evidence type="ECO:0000313" key="2">
    <source>
        <dbReference type="Proteomes" id="UP001497457"/>
    </source>
</evidence>
<dbReference type="SUPFAM" id="SSF52047">
    <property type="entry name" value="RNI-like"/>
    <property type="match status" value="1"/>
</dbReference>
<sequence>MDPHRRRRRRLTANQGAGAPLVSVVSAGITGTLFVTTPLERDWSELPVDALSSVFAKLGAVEILMGTGFVCSSWLHAAGMPELCRSVDMASHKLVQVLDKDALHAMAKVAVDRSNGQLEVFAGKRFVNDDLLKYIGERASSLKRLGLISCKDVSNEGLAEAITKFPLLDELELSICSNVHERYVFETVGKSCPKLTRFRRNENRVHRYGHSACYKDKEAMGIATMAELRSLHLFGNSMTNAGLTAILDSCPLLESLDIRHCFNVKMDGTLRAKCAGLKTLRLPDDSIDDYEFQDHLPSWSLYIIDLVSDDDDDFGN</sequence>
<name>A0ABC9BBG4_9POAL</name>
<reference evidence="2" key="1">
    <citation type="submission" date="2024-06" db="EMBL/GenBank/DDBJ databases">
        <authorList>
            <person name="Ryan C."/>
        </authorList>
    </citation>
    <scope>NUCLEOTIDE SEQUENCE [LARGE SCALE GENOMIC DNA]</scope>
</reference>
<evidence type="ECO:0000313" key="1">
    <source>
        <dbReference type="EMBL" id="CAL4997225.1"/>
    </source>
</evidence>